<dbReference type="RefSeq" id="WP_191742494.1">
    <property type="nucleotide sequence ID" value="NZ_JACSQU010000001.1"/>
</dbReference>
<name>A0ABR8QWW8_9CAUL</name>
<evidence type="ECO:0000313" key="2">
    <source>
        <dbReference type="Proteomes" id="UP000638918"/>
    </source>
</evidence>
<proteinExistence type="predicted"/>
<organism evidence="1 2">
    <name type="scientific">Brevundimonas guildfordensis</name>
    <dbReference type="NCBI Taxonomy" id="2762241"/>
    <lineage>
        <taxon>Bacteria</taxon>
        <taxon>Pseudomonadati</taxon>
        <taxon>Pseudomonadota</taxon>
        <taxon>Alphaproteobacteria</taxon>
        <taxon>Caulobacterales</taxon>
        <taxon>Caulobacteraceae</taxon>
        <taxon>Brevundimonas</taxon>
    </lineage>
</organism>
<comment type="caution">
    <text evidence="1">The sequence shown here is derived from an EMBL/GenBank/DDBJ whole genome shotgun (WGS) entry which is preliminary data.</text>
</comment>
<sequence>MAEMKDIEFSCGADRYWARTEYDASTTRWVIRIFDDSSAVVTGFEAFVDLDEVHDITGNDYHPGRVEAAARDLIREFIETGGEPRRYPED</sequence>
<dbReference type="Proteomes" id="UP000638918">
    <property type="component" value="Unassembled WGS sequence"/>
</dbReference>
<gene>
    <name evidence="1" type="ORF">H9656_01315</name>
</gene>
<protein>
    <recommendedName>
        <fullName evidence="3">DUF1488 domain-containing protein</fullName>
    </recommendedName>
</protein>
<keyword evidence="2" id="KW-1185">Reference proteome</keyword>
<evidence type="ECO:0008006" key="3">
    <source>
        <dbReference type="Google" id="ProtNLM"/>
    </source>
</evidence>
<accession>A0ABR8QWW8</accession>
<dbReference type="EMBL" id="JACSQU010000001">
    <property type="protein sequence ID" value="MBD7940024.1"/>
    <property type="molecule type" value="Genomic_DNA"/>
</dbReference>
<reference evidence="1 2" key="1">
    <citation type="submission" date="2020-08" db="EMBL/GenBank/DDBJ databases">
        <title>A Genomic Blueprint of the Chicken Gut Microbiome.</title>
        <authorList>
            <person name="Gilroy R."/>
            <person name="Ravi A."/>
            <person name="Getino M."/>
            <person name="Pursley I."/>
            <person name="Horton D.L."/>
            <person name="Alikhan N.-F."/>
            <person name="Baker D."/>
            <person name="Gharbi K."/>
            <person name="Hall N."/>
            <person name="Watson M."/>
            <person name="Adriaenssens E.M."/>
            <person name="Foster-Nyarko E."/>
            <person name="Jarju S."/>
            <person name="Secka A."/>
            <person name="Antonio M."/>
            <person name="Oren A."/>
            <person name="Chaudhuri R."/>
            <person name="La Ragione R.M."/>
            <person name="Hildebrand F."/>
            <person name="Pallen M.J."/>
        </authorList>
    </citation>
    <scope>NUCLEOTIDE SEQUENCE [LARGE SCALE GENOMIC DNA]</scope>
    <source>
        <strain evidence="1 2">Sa3CVA3</strain>
    </source>
</reference>
<evidence type="ECO:0000313" key="1">
    <source>
        <dbReference type="EMBL" id="MBD7940024.1"/>
    </source>
</evidence>